<dbReference type="PANTHER" id="PTHR22754:SF32">
    <property type="entry name" value="DISCO-INTERACTING PROTEIN 2"/>
    <property type="match status" value="1"/>
</dbReference>
<feature type="region of interest" description="Disordered" evidence="2">
    <location>
        <begin position="538"/>
        <end position="565"/>
    </location>
</feature>
<proteinExistence type="inferred from homology"/>
<name>A0ABT4IAW5_9ACTO</name>
<dbReference type="SUPFAM" id="SSF56801">
    <property type="entry name" value="Acetyl-CoA synthetase-like"/>
    <property type="match status" value="1"/>
</dbReference>
<dbReference type="RefSeq" id="WP_268918208.1">
    <property type="nucleotide sequence ID" value="NZ_JAPTMY010000032.1"/>
</dbReference>
<evidence type="ECO:0000256" key="2">
    <source>
        <dbReference type="SAM" id="MobiDB-lite"/>
    </source>
</evidence>
<dbReference type="Pfam" id="PF00501">
    <property type="entry name" value="AMP-binding"/>
    <property type="match status" value="1"/>
</dbReference>
<reference evidence="4" key="1">
    <citation type="submission" date="2022-10" db="EMBL/GenBank/DDBJ databases">
        <title>Genome sequence of Actinomyces israelii ATCC 10048.</title>
        <authorList>
            <person name="Watt R.M."/>
            <person name="Tong W.M."/>
        </authorList>
    </citation>
    <scope>NUCLEOTIDE SEQUENCE</scope>
    <source>
        <strain evidence="4">ATCC 10048</strain>
    </source>
</reference>
<dbReference type="Proteomes" id="UP001072034">
    <property type="component" value="Unassembled WGS sequence"/>
</dbReference>
<feature type="compositionally biased region" description="Basic and acidic residues" evidence="2">
    <location>
        <begin position="542"/>
        <end position="565"/>
    </location>
</feature>
<keyword evidence="5" id="KW-1185">Reference proteome</keyword>
<accession>A0ABT4IAW5</accession>
<dbReference type="Gene3D" id="3.40.50.12780">
    <property type="entry name" value="N-terminal domain of ligase-like"/>
    <property type="match status" value="1"/>
</dbReference>
<comment type="similarity">
    <text evidence="1">Belongs to the ATP-dependent AMP-binding enzyme family.</text>
</comment>
<dbReference type="InterPro" id="IPR042099">
    <property type="entry name" value="ANL_N_sf"/>
</dbReference>
<evidence type="ECO:0000313" key="5">
    <source>
        <dbReference type="Proteomes" id="UP001072034"/>
    </source>
</evidence>
<dbReference type="InterPro" id="IPR000873">
    <property type="entry name" value="AMP-dep_synth/lig_dom"/>
</dbReference>
<dbReference type="PANTHER" id="PTHR22754">
    <property type="entry name" value="DISCO-INTERACTING PROTEIN 2 DIP2 -RELATED"/>
    <property type="match status" value="1"/>
</dbReference>
<organism evidence="4 5">
    <name type="scientific">Actinomyces israelii</name>
    <dbReference type="NCBI Taxonomy" id="1659"/>
    <lineage>
        <taxon>Bacteria</taxon>
        <taxon>Bacillati</taxon>
        <taxon>Actinomycetota</taxon>
        <taxon>Actinomycetes</taxon>
        <taxon>Actinomycetales</taxon>
        <taxon>Actinomycetaceae</taxon>
        <taxon>Actinomyces</taxon>
    </lineage>
</organism>
<sequence length="565" mass="61194">METVSSVPRRTALRFLDYSDSPRSGESRRVREYTYRELWDLVETISCVLPGSPGDRIALVVPGDDRFISLFLGAMHKGLIPVPVPFPLTGMSAIERFKTIVRDAGPAVIVAAPAILDRLAGEIPARPDGPAPHLVSRDSILSASAGSDEPWPARGDDPAFIQYTSGSTGSPKGVLNTHRALLYQSEYISKGLEVGQVPQMVSWLPLSHDMGLIYGCLDPLLTQGTTTLMLPSAFIADPLRWILALSDFRATFTASPDFGCALAASAIVKRPGLEVDLSALHCALNASDPISPDSLAFFRRVAVGLGMDGRAVTPAYGLAEASLAVCAAPGLGPQAAAQPVTRFDSAALGRSRAVVVGADDAGRELVGLGAYRLDTRVGIVDPASREPLEQGRVGEVWLAGPGLPPGYWHNDGATEEIFHARRAGDDDRTDWLRTGDLGFFHEGSLYLAGCLKDLIIWRGENIYPQDVERTLRGLKETRTRRLCVGQREHDGAPRRRALSAPSRSPAVISMWWSIRMRRLRSSRGLSFCGSRRAGRRRAVAADQDRVMKAEVGKKAGHDDRHRLGQ</sequence>
<dbReference type="PROSITE" id="PS00455">
    <property type="entry name" value="AMP_BINDING"/>
    <property type="match status" value="1"/>
</dbReference>
<comment type="caution">
    <text evidence="4">The sequence shown here is derived from an EMBL/GenBank/DDBJ whole genome shotgun (WGS) entry which is preliminary data.</text>
</comment>
<evidence type="ECO:0000256" key="1">
    <source>
        <dbReference type="ARBA" id="ARBA00006432"/>
    </source>
</evidence>
<dbReference type="EMBL" id="JAPTMY010000032">
    <property type="protein sequence ID" value="MCZ0858884.1"/>
    <property type="molecule type" value="Genomic_DNA"/>
</dbReference>
<dbReference type="InterPro" id="IPR045851">
    <property type="entry name" value="AMP-bd_C_sf"/>
</dbReference>
<evidence type="ECO:0000259" key="3">
    <source>
        <dbReference type="Pfam" id="PF00501"/>
    </source>
</evidence>
<dbReference type="Gene3D" id="3.30.300.30">
    <property type="match status" value="1"/>
</dbReference>
<feature type="domain" description="AMP-dependent synthetase/ligase" evidence="3">
    <location>
        <begin position="8"/>
        <end position="408"/>
    </location>
</feature>
<dbReference type="InterPro" id="IPR020845">
    <property type="entry name" value="AMP-binding_CS"/>
</dbReference>
<gene>
    <name evidence="4" type="ORF">OHJ16_12625</name>
</gene>
<protein>
    <submittedName>
        <fullName evidence="4">AMP-binding protein</fullName>
    </submittedName>
</protein>
<evidence type="ECO:0000313" key="4">
    <source>
        <dbReference type="EMBL" id="MCZ0858884.1"/>
    </source>
</evidence>